<accession>A0A1X7TLM0</accession>
<name>A0A1X7TLM0_AMPQE</name>
<feature type="compositionally biased region" description="Basic and acidic residues" evidence="5">
    <location>
        <begin position="42"/>
        <end position="59"/>
    </location>
</feature>
<feature type="region of interest" description="Disordered" evidence="5">
    <location>
        <begin position="35"/>
        <end position="59"/>
    </location>
</feature>
<comment type="subcellular location">
    <subcellularLocation>
        <location evidence="1">Endoplasmic reticulum membrane</location>
        <topology evidence="1">Single-pass type II membrane protein</topology>
    </subcellularLocation>
</comment>
<dbReference type="STRING" id="400682.A0A1X7TLM0"/>
<dbReference type="PANTHER" id="PTHR10806:SF6">
    <property type="entry name" value="SIGNAL PEPTIDASE COMPLEX CATALYTIC SUBUNIT SEC11"/>
    <property type="match status" value="1"/>
</dbReference>
<evidence type="ECO:0000256" key="2">
    <source>
        <dbReference type="ARBA" id="ARBA00019685"/>
    </source>
</evidence>
<comment type="function">
    <text evidence="4">Catalytic component of the signal peptidase complex (SPC) which catalyzes the cleavage of N-terminal signal sequences from nascent proteins as they are translocated into the lumen of the endoplasmic reticulum. Specifically cleaves N-terminal signal peptides that contain a hydrophobic alpha-helix (h-region) shorter than 18-20 amino acids.</text>
</comment>
<organism evidence="6">
    <name type="scientific">Amphimedon queenslandica</name>
    <name type="common">Sponge</name>
    <dbReference type="NCBI Taxonomy" id="400682"/>
    <lineage>
        <taxon>Eukaryota</taxon>
        <taxon>Metazoa</taxon>
        <taxon>Porifera</taxon>
        <taxon>Demospongiae</taxon>
        <taxon>Heteroscleromorpha</taxon>
        <taxon>Haplosclerida</taxon>
        <taxon>Niphatidae</taxon>
        <taxon>Amphimedon</taxon>
    </lineage>
</organism>
<dbReference type="InParanoid" id="A0A1X7TLM0"/>
<proteinExistence type="predicted"/>
<dbReference type="EnsemblMetazoa" id="Aqu2.1.15809_001">
    <property type="protein sequence ID" value="Aqu2.1.15809_001"/>
    <property type="gene ID" value="Aqu2.1.15809"/>
</dbReference>
<evidence type="ECO:0000313" key="6">
    <source>
        <dbReference type="EnsemblMetazoa" id="Aqu2.1.15809_001"/>
    </source>
</evidence>
<dbReference type="GO" id="GO:0006465">
    <property type="term" value="P:signal peptide processing"/>
    <property type="evidence" value="ECO:0007669"/>
    <property type="project" value="InterPro"/>
</dbReference>
<evidence type="ECO:0000256" key="3">
    <source>
        <dbReference type="ARBA" id="ARBA00021755"/>
    </source>
</evidence>
<evidence type="ECO:0000256" key="4">
    <source>
        <dbReference type="ARBA" id="ARBA00045533"/>
    </source>
</evidence>
<dbReference type="GO" id="GO:0005787">
    <property type="term" value="C:signal peptidase complex"/>
    <property type="evidence" value="ECO:0007669"/>
    <property type="project" value="TreeGrafter"/>
</dbReference>
<dbReference type="InterPro" id="IPR001733">
    <property type="entry name" value="Peptidase_S26B"/>
</dbReference>
<sequence>MIVCRWIFGSMEPAFFRGFNKIWEDYSIQSKGQRYTNRTHGTVHEEKAKRESGGEQREKEGGYIHNGEVYLLTKGDNNQVDDRGLYAPEKLWVKMDEAVEHARGFLPYIGMVTIN</sequence>
<dbReference type="PANTHER" id="PTHR10806">
    <property type="entry name" value="SIGNAL PEPTIDASE COMPLEX CATALYTIC SUBUNIT SEC11"/>
    <property type="match status" value="1"/>
</dbReference>
<evidence type="ECO:0000256" key="5">
    <source>
        <dbReference type="SAM" id="MobiDB-lite"/>
    </source>
</evidence>
<reference evidence="6" key="1">
    <citation type="submission" date="2017-05" db="UniProtKB">
        <authorList>
            <consortium name="EnsemblMetazoa"/>
        </authorList>
    </citation>
    <scope>IDENTIFICATION</scope>
</reference>
<dbReference type="GO" id="GO:0004252">
    <property type="term" value="F:serine-type endopeptidase activity"/>
    <property type="evidence" value="ECO:0007669"/>
    <property type="project" value="InterPro"/>
</dbReference>
<protein>
    <recommendedName>
        <fullName evidence="2">Signal peptidase complex catalytic subunit SEC11</fullName>
    </recommendedName>
    <alternativeName>
        <fullName evidence="3">Signal peptidase complex catalytic subunit sec11</fullName>
    </alternativeName>
</protein>
<dbReference type="InterPro" id="IPR019758">
    <property type="entry name" value="Pept_S26A_signal_pept_1_CS"/>
</dbReference>
<dbReference type="AlphaFoldDB" id="A0A1X7TLM0"/>
<dbReference type="OrthoDB" id="10257561at2759"/>
<dbReference type="eggNOG" id="KOG3342">
    <property type="taxonomic scope" value="Eukaryota"/>
</dbReference>
<evidence type="ECO:0000256" key="1">
    <source>
        <dbReference type="ARBA" id="ARBA00004648"/>
    </source>
</evidence>
<dbReference type="PROSITE" id="PS00761">
    <property type="entry name" value="SPASE_I_3"/>
    <property type="match status" value="1"/>
</dbReference>